<accession>A0A839SKW8</accession>
<gene>
    <name evidence="1" type="ORF">FHS11_005385</name>
</gene>
<organism evidence="1 2">
    <name type="scientific">Mucilaginibacter gotjawali</name>
    <dbReference type="NCBI Taxonomy" id="1550579"/>
    <lineage>
        <taxon>Bacteria</taxon>
        <taxon>Pseudomonadati</taxon>
        <taxon>Bacteroidota</taxon>
        <taxon>Sphingobacteriia</taxon>
        <taxon>Sphingobacteriales</taxon>
        <taxon>Sphingobacteriaceae</taxon>
        <taxon>Mucilaginibacter</taxon>
    </lineage>
</organism>
<sequence>MSTVKKASIKEKEYNIIVTDKVRSYADEPFFIKKEEKAAAFLRKHPLPEHLKK</sequence>
<dbReference type="AlphaFoldDB" id="A0A839SKW8"/>
<dbReference type="OrthoDB" id="798614at2"/>
<proteinExistence type="predicted"/>
<dbReference type="RefSeq" id="WP_157750712.1">
    <property type="nucleotide sequence ID" value="NZ_AP017313.1"/>
</dbReference>
<evidence type="ECO:0000313" key="2">
    <source>
        <dbReference type="Proteomes" id="UP000539265"/>
    </source>
</evidence>
<reference evidence="1" key="1">
    <citation type="submission" date="2020-08" db="EMBL/GenBank/DDBJ databases">
        <title>Genomic Encyclopedia of Type Strains, Phase III (KMG-III): the genomes of soil and plant-associated and newly described type strains.</title>
        <authorList>
            <person name="Whitman W."/>
        </authorList>
    </citation>
    <scope>NUCLEOTIDE SEQUENCE [LARGE SCALE GENOMIC DNA]</scope>
    <source>
        <strain evidence="1">CECT 8628</strain>
    </source>
</reference>
<dbReference type="Proteomes" id="UP000539265">
    <property type="component" value="Unassembled WGS sequence"/>
</dbReference>
<protein>
    <submittedName>
        <fullName evidence="1">Uncharacterized protein</fullName>
    </submittedName>
</protein>
<keyword evidence="2" id="KW-1185">Reference proteome</keyword>
<name>A0A839SKW8_9SPHI</name>
<evidence type="ECO:0000313" key="1">
    <source>
        <dbReference type="EMBL" id="MBB3058925.1"/>
    </source>
</evidence>
<dbReference type="EMBL" id="JACHWX010000027">
    <property type="protein sequence ID" value="MBB3058925.1"/>
    <property type="molecule type" value="Genomic_DNA"/>
</dbReference>
<comment type="caution">
    <text evidence="1">The sequence shown here is derived from an EMBL/GenBank/DDBJ whole genome shotgun (WGS) entry which is preliminary data.</text>
</comment>